<dbReference type="PANTHER" id="PTHR37478">
    <property type="match status" value="1"/>
</dbReference>
<organism evidence="2 3">
    <name type="scientific">Romboutsia sedimentorum</name>
    <dbReference type="NCBI Taxonomy" id="1368474"/>
    <lineage>
        <taxon>Bacteria</taxon>
        <taxon>Bacillati</taxon>
        <taxon>Bacillota</taxon>
        <taxon>Clostridia</taxon>
        <taxon>Peptostreptococcales</taxon>
        <taxon>Peptostreptococcaceae</taxon>
        <taxon>Romboutsia</taxon>
    </lineage>
</organism>
<dbReference type="PANTHER" id="PTHR37478:SF2">
    <property type="entry name" value="UPF0251 PROTEIN TK0562"/>
    <property type="match status" value="1"/>
</dbReference>
<dbReference type="InterPro" id="IPR002852">
    <property type="entry name" value="UPF0251"/>
</dbReference>
<evidence type="ECO:0000313" key="3">
    <source>
        <dbReference type="Proteomes" id="UP001301012"/>
    </source>
</evidence>
<proteinExistence type="inferred from homology"/>
<comment type="caution">
    <text evidence="2">The sequence shown here is derived from an EMBL/GenBank/DDBJ whole genome shotgun (WGS) entry which is preliminary data.</text>
</comment>
<dbReference type="RefSeq" id="WP_284130953.1">
    <property type="nucleotide sequence ID" value="NZ_JASKYM010000001.1"/>
</dbReference>
<sequence>MNLNCFVPQQREDETVEEIEVTLEEIKAINFVDVEGLKYKKCAKKMKLSVNELQYIIINARKKIGRALTEGRVIRIIEEQPIKTLCKFRCAVCGEIYNIDYTKNEIICPLCFSKEIMTNKEAGFCNM</sequence>
<evidence type="ECO:0000313" key="2">
    <source>
        <dbReference type="EMBL" id="MDK2561961.1"/>
    </source>
</evidence>
<gene>
    <name evidence="2" type="ORF">QOZ84_00240</name>
</gene>
<comment type="similarity">
    <text evidence="1">Belongs to the UPF0251 family.</text>
</comment>
<dbReference type="EMBL" id="JASKYM010000001">
    <property type="protein sequence ID" value="MDK2561961.1"/>
    <property type="molecule type" value="Genomic_DNA"/>
</dbReference>
<protein>
    <submittedName>
        <fullName evidence="2">DUF134 domain-containing protein</fullName>
    </submittedName>
</protein>
<name>A0ABT7E4V7_9FIRM</name>
<dbReference type="Pfam" id="PF02001">
    <property type="entry name" value="DUF134"/>
    <property type="match status" value="1"/>
</dbReference>
<reference evidence="2 3" key="1">
    <citation type="submission" date="2023-05" db="EMBL/GenBank/DDBJ databases">
        <title>Rombocin, a short stable natural nisin variant, displays selective antimicrobial activity against Listeria monocytogenes and employs dual mode of action to kill target bacterial strains.</title>
        <authorList>
            <person name="Wambui J."/>
            <person name="Stephan R."/>
            <person name="Kuipers O.P."/>
        </authorList>
    </citation>
    <scope>NUCLEOTIDE SEQUENCE [LARGE SCALE GENOMIC DNA]</scope>
    <source>
        <strain evidence="2 3">RC002</strain>
    </source>
</reference>
<accession>A0ABT7E4V7</accession>
<keyword evidence="3" id="KW-1185">Reference proteome</keyword>
<dbReference type="Proteomes" id="UP001301012">
    <property type="component" value="Unassembled WGS sequence"/>
</dbReference>
<evidence type="ECO:0000256" key="1">
    <source>
        <dbReference type="ARBA" id="ARBA00009350"/>
    </source>
</evidence>